<keyword evidence="1" id="KW-0732">Signal</keyword>
<organism evidence="2 3">
    <name type="scientific">Granulicatella adiacens ATCC 49175</name>
    <dbReference type="NCBI Taxonomy" id="638301"/>
    <lineage>
        <taxon>Bacteria</taxon>
        <taxon>Bacillati</taxon>
        <taxon>Bacillota</taxon>
        <taxon>Bacilli</taxon>
        <taxon>Lactobacillales</taxon>
        <taxon>Carnobacteriaceae</taxon>
        <taxon>Granulicatella</taxon>
    </lineage>
</organism>
<name>C8NFX2_9LACT</name>
<dbReference type="HOGENOM" id="CLU_1348277_0_0_9"/>
<evidence type="ECO:0000256" key="1">
    <source>
        <dbReference type="SAM" id="SignalP"/>
    </source>
</evidence>
<dbReference type="Proteomes" id="UP000005926">
    <property type="component" value="Unassembled WGS sequence"/>
</dbReference>
<dbReference type="STRING" id="638301.HMPREF0444_0817"/>
<accession>C8NFX2</accession>
<dbReference type="PROSITE" id="PS51257">
    <property type="entry name" value="PROKAR_LIPOPROTEIN"/>
    <property type="match status" value="1"/>
</dbReference>
<dbReference type="GeneID" id="78412845"/>
<dbReference type="InterPro" id="IPR036699">
    <property type="entry name" value="YehR-like_sf"/>
</dbReference>
<feature type="chain" id="PRO_5038681676" description="DUF1307 domain-containing protein" evidence="1">
    <location>
        <begin position="23"/>
        <end position="208"/>
    </location>
</feature>
<comment type="caution">
    <text evidence="2">The sequence shown here is derived from an EMBL/GenBank/DDBJ whole genome shotgun (WGS) entry which is preliminary data.</text>
</comment>
<dbReference type="SUPFAM" id="SSF160704">
    <property type="entry name" value="YehR-like"/>
    <property type="match status" value="1"/>
</dbReference>
<sequence>MNTRTKQLALLATCGFFLVACGQNKDSEEKDPTTVVQTTQAQTTVEQTTTQTTTASPTTTAQTTVAKADDSNAQEDQAVFEISLPGSITTMIVYHKGDQVTRQITKNIFDFTSLPGITEETKEIIAKAQKETVEATYKITKEQFKDMEGFLVKLETEGEKLIQTFDMDYTKIDVAKLKEIDPKFKLNEYSTSFEAMKKVLLEAGFQQK</sequence>
<protein>
    <recommendedName>
        <fullName evidence="4">DUF1307 domain-containing protein</fullName>
    </recommendedName>
</protein>
<dbReference type="AlphaFoldDB" id="C8NFX2"/>
<dbReference type="Gene3D" id="3.30.1830.10">
    <property type="entry name" value="YehR-like"/>
    <property type="match status" value="1"/>
</dbReference>
<feature type="signal peptide" evidence="1">
    <location>
        <begin position="1"/>
        <end position="22"/>
    </location>
</feature>
<evidence type="ECO:0000313" key="3">
    <source>
        <dbReference type="Proteomes" id="UP000005926"/>
    </source>
</evidence>
<keyword evidence="3" id="KW-1185">Reference proteome</keyword>
<dbReference type="InterPro" id="IPR009736">
    <property type="entry name" value="DUF1307"/>
</dbReference>
<gene>
    <name evidence="2" type="ORF">HMPREF0444_0817</name>
</gene>
<reference evidence="2 3" key="1">
    <citation type="submission" date="2009-08" db="EMBL/GenBank/DDBJ databases">
        <authorList>
            <person name="Muzny D."/>
            <person name="Qin X."/>
            <person name="Deng J."/>
            <person name="Jiang H."/>
            <person name="Liu Y."/>
            <person name="Qu J."/>
            <person name="Song X.-Z."/>
            <person name="Zhang L."/>
            <person name="Thornton R."/>
            <person name="Coyle M."/>
            <person name="Francisco L."/>
            <person name="Jackson L."/>
            <person name="Javaid M."/>
            <person name="Korchina V."/>
            <person name="Kovar C."/>
            <person name="Mata R."/>
            <person name="Mathew T."/>
            <person name="Ngo R."/>
            <person name="Nguyen L."/>
            <person name="Nguyen N."/>
            <person name="Okwuonu G."/>
            <person name="Ongeri F."/>
            <person name="Pham C."/>
            <person name="Simmons D."/>
            <person name="Wilczek-Boney K."/>
            <person name="Hale W."/>
            <person name="Jakkamsetti A."/>
            <person name="Pham P."/>
            <person name="Ruth R."/>
            <person name="San Lucas F."/>
            <person name="Warren J."/>
            <person name="Zhang J."/>
            <person name="Zhao Z."/>
            <person name="Zhou C."/>
            <person name="Zhu D."/>
            <person name="Lee S."/>
            <person name="Bess C."/>
            <person name="Blankenburg K."/>
            <person name="Forbes L."/>
            <person name="Fu Q."/>
            <person name="Gubbala S."/>
            <person name="Hirani K."/>
            <person name="Jayaseelan J.C."/>
            <person name="Lara F."/>
            <person name="Munidasa M."/>
            <person name="Palculict T."/>
            <person name="Patil S."/>
            <person name="Pu L.-L."/>
            <person name="Saada N."/>
            <person name="Tang L."/>
            <person name="Weissenberger G."/>
            <person name="Zhu Y."/>
            <person name="Hemphill L."/>
            <person name="Shang Y."/>
            <person name="Youmans B."/>
            <person name="Ayvaz T."/>
            <person name="Ross M."/>
            <person name="Santibanez J."/>
            <person name="Aqrawi P."/>
            <person name="Gross S."/>
            <person name="Joshi V."/>
            <person name="Fowler G."/>
            <person name="Nazareth L."/>
            <person name="Reid J."/>
            <person name="Worley K."/>
            <person name="Petrosino J."/>
            <person name="Highlander S."/>
            <person name="Gibbs R."/>
        </authorList>
    </citation>
    <scope>NUCLEOTIDE SEQUENCE [LARGE SCALE GENOMIC DNA]</scope>
    <source>
        <strain evidence="2 3">ATCC 49175</strain>
    </source>
</reference>
<dbReference type="Pfam" id="PF06998">
    <property type="entry name" value="DUF1307"/>
    <property type="match status" value="1"/>
</dbReference>
<dbReference type="RefSeq" id="WP_005606769.1">
    <property type="nucleotide sequence ID" value="NZ_CP102283.1"/>
</dbReference>
<proteinExistence type="predicted"/>
<dbReference type="EMBL" id="ACKZ01000016">
    <property type="protein sequence ID" value="EEW37458.1"/>
    <property type="molecule type" value="Genomic_DNA"/>
</dbReference>
<evidence type="ECO:0008006" key="4">
    <source>
        <dbReference type="Google" id="ProtNLM"/>
    </source>
</evidence>
<evidence type="ECO:0000313" key="2">
    <source>
        <dbReference type="EMBL" id="EEW37458.1"/>
    </source>
</evidence>